<feature type="transmembrane region" description="Helical" evidence="1">
    <location>
        <begin position="36"/>
        <end position="55"/>
    </location>
</feature>
<name>A0A126T4N1_9GAMM</name>
<dbReference type="EMBL" id="CP014476">
    <property type="protein sequence ID" value="AMK77036.1"/>
    <property type="molecule type" value="Genomic_DNA"/>
</dbReference>
<evidence type="ECO:0000313" key="2">
    <source>
        <dbReference type="EMBL" id="AMK77036.1"/>
    </source>
</evidence>
<keyword evidence="1" id="KW-0472">Membrane</keyword>
<dbReference type="KEGG" id="mdn:JT25_011145"/>
<protein>
    <submittedName>
        <fullName evidence="2">Uncharacterized protein</fullName>
    </submittedName>
</protein>
<keyword evidence="3" id="KW-1185">Reference proteome</keyword>
<dbReference type="Proteomes" id="UP000030512">
    <property type="component" value="Chromosome"/>
</dbReference>
<keyword evidence="1" id="KW-1133">Transmembrane helix</keyword>
<evidence type="ECO:0000256" key="1">
    <source>
        <dbReference type="SAM" id="Phobius"/>
    </source>
</evidence>
<dbReference type="AlphaFoldDB" id="A0A126T4N1"/>
<reference evidence="2 3" key="1">
    <citation type="journal article" date="2015" name="Environ. Microbiol.">
        <title>Methane oxidation coupled to nitrate reduction under hypoxia by the Gammaproteobacterium Methylomonas denitrificans, sp. nov. type strain FJG1.</title>
        <authorList>
            <person name="Kits K.D."/>
            <person name="Klotz M.G."/>
            <person name="Stein L.Y."/>
        </authorList>
    </citation>
    <scope>NUCLEOTIDE SEQUENCE [LARGE SCALE GENOMIC DNA]</scope>
    <source>
        <strain evidence="2 3">FJG1</strain>
    </source>
</reference>
<sequence length="86" mass="10375">MRTIDFEHIFKSLGDIIMNTLRAWFSALSTKHRIEYAVSLLWIIIVPFIAVPYVGEEGGPLEHFLWWGAFPMLLYWGRRFWVRKWF</sequence>
<organism evidence="2 3">
    <name type="scientific">Methylomonas denitrificans</name>
    <dbReference type="NCBI Taxonomy" id="1538553"/>
    <lineage>
        <taxon>Bacteria</taxon>
        <taxon>Pseudomonadati</taxon>
        <taxon>Pseudomonadota</taxon>
        <taxon>Gammaproteobacteria</taxon>
        <taxon>Methylococcales</taxon>
        <taxon>Methylococcaceae</taxon>
        <taxon>Methylomonas</taxon>
    </lineage>
</organism>
<keyword evidence="1" id="KW-0812">Transmembrane</keyword>
<evidence type="ECO:0000313" key="3">
    <source>
        <dbReference type="Proteomes" id="UP000030512"/>
    </source>
</evidence>
<dbReference type="STRING" id="1538553.JT25_011145"/>
<proteinExistence type="predicted"/>
<feature type="transmembrane region" description="Helical" evidence="1">
    <location>
        <begin position="61"/>
        <end position="77"/>
    </location>
</feature>
<gene>
    <name evidence="2" type="ORF">JT25_011145</name>
</gene>
<accession>A0A126T4N1</accession>